<name>A0AAD9KFI9_9ANNE</name>
<dbReference type="SUPFAM" id="SSF50952">
    <property type="entry name" value="Soluble quinoprotein glucose dehydrogenase"/>
    <property type="match status" value="1"/>
</dbReference>
<dbReference type="EMBL" id="JAODUP010000001">
    <property type="protein sequence ID" value="KAK2170688.1"/>
    <property type="molecule type" value="Genomic_DNA"/>
</dbReference>
<evidence type="ECO:0000256" key="4">
    <source>
        <dbReference type="ARBA" id="ARBA00022729"/>
    </source>
</evidence>
<feature type="domain" description="Glucose/Sorbosone dehydrogenase" evidence="9">
    <location>
        <begin position="200"/>
        <end position="311"/>
    </location>
</feature>
<feature type="domain" description="Folate receptor-like" evidence="8">
    <location>
        <begin position="37"/>
        <end position="185"/>
    </location>
</feature>
<dbReference type="Pfam" id="PF03024">
    <property type="entry name" value="Folate_rec"/>
    <property type="match status" value="1"/>
</dbReference>
<dbReference type="InterPro" id="IPR011042">
    <property type="entry name" value="6-blade_b-propeller_TolB-like"/>
</dbReference>
<evidence type="ECO:0000256" key="5">
    <source>
        <dbReference type="ARBA" id="ARBA00023157"/>
    </source>
</evidence>
<reference evidence="10" key="1">
    <citation type="journal article" date="2023" name="Mol. Biol. Evol.">
        <title>Third-Generation Sequencing Reveals the Adaptive Role of the Epigenome in Three Deep-Sea Polychaetes.</title>
        <authorList>
            <person name="Perez M."/>
            <person name="Aroh O."/>
            <person name="Sun Y."/>
            <person name="Lan Y."/>
            <person name="Juniper S.K."/>
            <person name="Young C.R."/>
            <person name="Angers B."/>
            <person name="Qian P.Y."/>
        </authorList>
    </citation>
    <scope>NUCLEOTIDE SEQUENCE</scope>
    <source>
        <strain evidence="10">P08H-3</strain>
    </source>
</reference>
<sequence length="327" mass="38051">MSFSGLLLFFVLSLKFRLSVCHPQCLDFRPPFESTEKLFCSDYEDFGCCSLIRDRSLRSRYNSILKELRNEVTIDQKGCRSFLKSVLCQECSPYAAHIYDAEDDRVKRPFPGLCPDYCSDFYDRCRSLIPFITNDTGIAKAMVSREQFCENLTLTDVDYCYPDWVNKNVLNQSISRDTRTEEGCLCLEPFAPNHRLRNALSFRYSPDDTGRIFVSEQIGVVHIFYKNQTRLQEPFMDLSDVVLSSSSPGDERGFLNLAFHPRFAENGRFYVFFSINDEVRLRQKIRISEFRVREDDGNKVNRTSERVIVEVGQPYWNHNGGEVSYRS</sequence>
<protein>
    <submittedName>
        <fullName evidence="10">Uncharacterized protein</fullName>
    </submittedName>
</protein>
<evidence type="ECO:0000313" key="10">
    <source>
        <dbReference type="EMBL" id="KAK2170688.1"/>
    </source>
</evidence>
<dbReference type="InterPro" id="IPR018143">
    <property type="entry name" value="Folate_rcpt-like"/>
</dbReference>
<keyword evidence="6" id="KW-0325">Glycoprotein</keyword>
<dbReference type="Proteomes" id="UP001208570">
    <property type="component" value="Unassembled WGS sequence"/>
</dbReference>
<evidence type="ECO:0000313" key="11">
    <source>
        <dbReference type="Proteomes" id="UP001208570"/>
    </source>
</evidence>
<keyword evidence="4 7" id="KW-0732">Signal</keyword>
<comment type="similarity">
    <text evidence="2">Belongs to the HHIP family.</text>
</comment>
<keyword evidence="3" id="KW-0964">Secreted</keyword>
<accession>A0AAD9KFI9</accession>
<gene>
    <name evidence="10" type="ORF">LSH36_1g16003</name>
</gene>
<dbReference type="Gene3D" id="2.120.10.30">
    <property type="entry name" value="TolB, C-terminal domain"/>
    <property type="match status" value="1"/>
</dbReference>
<dbReference type="GO" id="GO:0005576">
    <property type="term" value="C:extracellular region"/>
    <property type="evidence" value="ECO:0007669"/>
    <property type="project" value="UniProtKB-SubCell"/>
</dbReference>
<evidence type="ECO:0000256" key="7">
    <source>
        <dbReference type="SAM" id="SignalP"/>
    </source>
</evidence>
<dbReference type="PANTHER" id="PTHR19328">
    <property type="entry name" value="HEDGEHOG-INTERACTING PROTEIN"/>
    <property type="match status" value="1"/>
</dbReference>
<dbReference type="PANTHER" id="PTHR19328:SF75">
    <property type="entry name" value="ALDOSE SUGAR DEHYDROGENASE YLII"/>
    <property type="match status" value="1"/>
</dbReference>
<proteinExistence type="inferred from homology"/>
<dbReference type="Pfam" id="PF07995">
    <property type="entry name" value="GSDH"/>
    <property type="match status" value="1"/>
</dbReference>
<comment type="subcellular location">
    <subcellularLocation>
        <location evidence="1">Secreted</location>
    </subcellularLocation>
</comment>
<evidence type="ECO:0000256" key="3">
    <source>
        <dbReference type="ARBA" id="ARBA00022525"/>
    </source>
</evidence>
<organism evidence="10 11">
    <name type="scientific">Paralvinella palmiformis</name>
    <dbReference type="NCBI Taxonomy" id="53620"/>
    <lineage>
        <taxon>Eukaryota</taxon>
        <taxon>Metazoa</taxon>
        <taxon>Spiralia</taxon>
        <taxon>Lophotrochozoa</taxon>
        <taxon>Annelida</taxon>
        <taxon>Polychaeta</taxon>
        <taxon>Sedentaria</taxon>
        <taxon>Canalipalpata</taxon>
        <taxon>Terebellida</taxon>
        <taxon>Terebelliformia</taxon>
        <taxon>Alvinellidae</taxon>
        <taxon>Paralvinella</taxon>
    </lineage>
</organism>
<keyword evidence="5" id="KW-1015">Disulfide bond</keyword>
<evidence type="ECO:0000256" key="6">
    <source>
        <dbReference type="ARBA" id="ARBA00023180"/>
    </source>
</evidence>
<evidence type="ECO:0000256" key="2">
    <source>
        <dbReference type="ARBA" id="ARBA00010658"/>
    </source>
</evidence>
<dbReference type="InterPro" id="IPR012938">
    <property type="entry name" value="Glc/Sorbosone_DH"/>
</dbReference>
<dbReference type="AlphaFoldDB" id="A0AAD9KFI9"/>
<keyword evidence="11" id="KW-1185">Reference proteome</keyword>
<dbReference type="InterPro" id="IPR011041">
    <property type="entry name" value="Quinoprot_gluc/sorb_DH_b-prop"/>
</dbReference>
<feature type="signal peptide" evidence="7">
    <location>
        <begin position="1"/>
        <end position="21"/>
    </location>
</feature>
<comment type="caution">
    <text evidence="10">The sequence shown here is derived from an EMBL/GenBank/DDBJ whole genome shotgun (WGS) entry which is preliminary data.</text>
</comment>
<evidence type="ECO:0000259" key="8">
    <source>
        <dbReference type="Pfam" id="PF03024"/>
    </source>
</evidence>
<feature type="chain" id="PRO_5042189843" evidence="7">
    <location>
        <begin position="22"/>
        <end position="327"/>
    </location>
</feature>
<evidence type="ECO:0000259" key="9">
    <source>
        <dbReference type="Pfam" id="PF07995"/>
    </source>
</evidence>
<evidence type="ECO:0000256" key="1">
    <source>
        <dbReference type="ARBA" id="ARBA00004613"/>
    </source>
</evidence>